<comment type="caution">
    <text evidence="1">The sequence shown here is derived from an EMBL/GenBank/DDBJ whole genome shotgun (WGS) entry which is preliminary data.</text>
</comment>
<proteinExistence type="predicted"/>
<dbReference type="EMBL" id="BDIP01006535">
    <property type="protein sequence ID" value="GIQ90698.1"/>
    <property type="molecule type" value="Genomic_DNA"/>
</dbReference>
<dbReference type="AlphaFoldDB" id="A0A9K3DBA5"/>
<dbReference type="Proteomes" id="UP000265618">
    <property type="component" value="Unassembled WGS sequence"/>
</dbReference>
<gene>
    <name evidence="1" type="ORF">KIPB_013585</name>
</gene>
<accession>A0A9K3DBA5</accession>
<protein>
    <submittedName>
        <fullName evidence="1">Uncharacterized protein</fullName>
    </submittedName>
</protein>
<feature type="non-terminal residue" evidence="1">
    <location>
        <position position="1"/>
    </location>
</feature>
<organism evidence="1 2">
    <name type="scientific">Kipferlia bialata</name>
    <dbReference type="NCBI Taxonomy" id="797122"/>
    <lineage>
        <taxon>Eukaryota</taxon>
        <taxon>Metamonada</taxon>
        <taxon>Carpediemonas-like organisms</taxon>
        <taxon>Kipferlia</taxon>
    </lineage>
</organism>
<sequence>LISSLDAALCEAVMDDSWKWCYQAFIDRDADNPNSYYDFTEEGTSLASFNYQAKSDVDSASQDGTFWRILNGDEVLRIGIRKTPGFAFPSLNDDGDDSKNIKARKTE</sequence>
<name>A0A9K3DBA5_9EUKA</name>
<evidence type="ECO:0000313" key="2">
    <source>
        <dbReference type="Proteomes" id="UP000265618"/>
    </source>
</evidence>
<reference evidence="1 2" key="1">
    <citation type="journal article" date="2018" name="PLoS ONE">
        <title>The draft genome of Kipferlia bialata reveals reductive genome evolution in fornicate parasites.</title>
        <authorList>
            <person name="Tanifuji G."/>
            <person name="Takabayashi S."/>
            <person name="Kume K."/>
            <person name="Takagi M."/>
            <person name="Nakayama T."/>
            <person name="Kamikawa R."/>
            <person name="Inagaki Y."/>
            <person name="Hashimoto T."/>
        </authorList>
    </citation>
    <scope>NUCLEOTIDE SEQUENCE [LARGE SCALE GENOMIC DNA]</scope>
    <source>
        <strain evidence="1">NY0173</strain>
    </source>
</reference>
<feature type="non-terminal residue" evidence="1">
    <location>
        <position position="107"/>
    </location>
</feature>
<keyword evidence="2" id="KW-1185">Reference proteome</keyword>
<evidence type="ECO:0000313" key="1">
    <source>
        <dbReference type="EMBL" id="GIQ90698.1"/>
    </source>
</evidence>